<protein>
    <recommendedName>
        <fullName evidence="3">Phosducin domain-containing protein</fullName>
    </recommendedName>
</protein>
<evidence type="ECO:0000256" key="1">
    <source>
        <dbReference type="ARBA" id="ARBA00009686"/>
    </source>
</evidence>
<dbReference type="GO" id="GO:0005737">
    <property type="term" value="C:cytoplasm"/>
    <property type="evidence" value="ECO:0007669"/>
    <property type="project" value="TreeGrafter"/>
</dbReference>
<dbReference type="SUPFAM" id="SSF52833">
    <property type="entry name" value="Thioredoxin-like"/>
    <property type="match status" value="1"/>
</dbReference>
<dbReference type="EMBL" id="HBGS01048967">
    <property type="protein sequence ID" value="CAD9463687.1"/>
    <property type="molecule type" value="Transcribed_RNA"/>
</dbReference>
<dbReference type="GO" id="GO:0006457">
    <property type="term" value="P:protein folding"/>
    <property type="evidence" value="ECO:0007669"/>
    <property type="project" value="TreeGrafter"/>
</dbReference>
<evidence type="ECO:0000259" key="3">
    <source>
        <dbReference type="Pfam" id="PF02114"/>
    </source>
</evidence>
<dbReference type="Gene3D" id="3.40.30.10">
    <property type="entry name" value="Glutaredoxin"/>
    <property type="match status" value="1"/>
</dbReference>
<dbReference type="InterPro" id="IPR024253">
    <property type="entry name" value="Phosducin_thioredoxin-like_dom"/>
</dbReference>
<dbReference type="InterPro" id="IPR051498">
    <property type="entry name" value="Phosducin-like_chap/apop_reg"/>
</dbReference>
<dbReference type="Pfam" id="PF02114">
    <property type="entry name" value="Phosducin"/>
    <property type="match status" value="1"/>
</dbReference>
<feature type="domain" description="Phosducin" evidence="3">
    <location>
        <begin position="40"/>
        <end position="207"/>
    </location>
</feature>
<dbReference type="PANTHER" id="PTHR45809:SF3">
    <property type="entry name" value="VIRAL IAP-ASSOCIATED FACTOR HOMOLOG"/>
    <property type="match status" value="1"/>
</dbReference>
<reference evidence="4" key="1">
    <citation type="submission" date="2021-01" db="EMBL/GenBank/DDBJ databases">
        <authorList>
            <person name="Corre E."/>
            <person name="Pelletier E."/>
            <person name="Niang G."/>
            <person name="Scheremetjew M."/>
            <person name="Finn R."/>
            <person name="Kale V."/>
            <person name="Holt S."/>
            <person name="Cochrane G."/>
            <person name="Meng A."/>
            <person name="Brown T."/>
            <person name="Cohen L."/>
        </authorList>
    </citation>
    <scope>NUCLEOTIDE SEQUENCE</scope>
    <source>
        <strain evidence="4">CCMP1381</strain>
    </source>
</reference>
<gene>
    <name evidence="4" type="ORF">DSPE1174_LOCUS25471</name>
</gene>
<organism evidence="4">
    <name type="scientific">Octactis speculum</name>
    <dbReference type="NCBI Taxonomy" id="3111310"/>
    <lineage>
        <taxon>Eukaryota</taxon>
        <taxon>Sar</taxon>
        <taxon>Stramenopiles</taxon>
        <taxon>Ochrophyta</taxon>
        <taxon>Dictyochophyceae</taxon>
        <taxon>Dictyochales</taxon>
        <taxon>Dictyochaceae</taxon>
        <taxon>Octactis</taxon>
    </lineage>
</organism>
<dbReference type="InterPro" id="IPR036249">
    <property type="entry name" value="Thioredoxin-like_sf"/>
</dbReference>
<feature type="compositionally biased region" description="Polar residues" evidence="2">
    <location>
        <begin position="207"/>
        <end position="221"/>
    </location>
</feature>
<feature type="compositionally biased region" description="Acidic residues" evidence="2">
    <location>
        <begin position="234"/>
        <end position="253"/>
    </location>
</feature>
<sequence length="253" mass="28777">MKHGIITKEQALLAKGLDVDSVATILVKDTLDDMGFFDEEDHKVTTQERAEAATTNEELDDLEDDLSDDDKFMAEYREKRLADLRAQAAQEKFGSVEEIAKVDWARQVNQASEESWVICHLYQDSVEACGVMDRALIELSQRFKELKFVKIKSTSAIENFPDKNLPAVFCYHEGVMQHQIVTLAKLGGLAMRTADLEWHLHTLGVLTSSSGPPRSRNQTRLNVAEMRRRQENGDGSENEEEYEDDMEEYMNGK</sequence>
<accession>A0A7S2DUW8</accession>
<proteinExistence type="inferred from homology"/>
<evidence type="ECO:0000256" key="2">
    <source>
        <dbReference type="SAM" id="MobiDB-lite"/>
    </source>
</evidence>
<comment type="similarity">
    <text evidence="1">Belongs to the phosducin family.</text>
</comment>
<feature type="region of interest" description="Disordered" evidence="2">
    <location>
        <begin position="207"/>
        <end position="253"/>
    </location>
</feature>
<name>A0A7S2DUW8_9STRA</name>
<dbReference type="PANTHER" id="PTHR45809">
    <property type="entry name" value="VIRAL IAP-ASSOCIATED FACTOR HOMOLOG"/>
    <property type="match status" value="1"/>
</dbReference>
<dbReference type="AlphaFoldDB" id="A0A7S2DUW8"/>
<evidence type="ECO:0000313" key="4">
    <source>
        <dbReference type="EMBL" id="CAD9463687.1"/>
    </source>
</evidence>